<dbReference type="AlphaFoldDB" id="K0KG46"/>
<evidence type="ECO:0000313" key="2">
    <source>
        <dbReference type="Proteomes" id="UP000009328"/>
    </source>
</evidence>
<organism evidence="1 2">
    <name type="scientific">Wickerhamomyces ciferrii (strain ATCC 14091 / BCRC 22168 / CBS 111 / JCM 3599 / NBRC 0793 / NRRL Y-1031 F-60-10)</name>
    <name type="common">Yeast</name>
    <name type="synonym">Pichia ciferrii</name>
    <dbReference type="NCBI Taxonomy" id="1206466"/>
    <lineage>
        <taxon>Eukaryota</taxon>
        <taxon>Fungi</taxon>
        <taxon>Dikarya</taxon>
        <taxon>Ascomycota</taxon>
        <taxon>Saccharomycotina</taxon>
        <taxon>Saccharomycetes</taxon>
        <taxon>Phaffomycetales</taxon>
        <taxon>Wickerhamomycetaceae</taxon>
        <taxon>Wickerhamomyces</taxon>
    </lineage>
</organism>
<sequence length="634" mass="73483">MGFEILPFEVQVSIFKQLLPSELVKLWHDVPEMKQFITPGILRIVTTSVNEMKLKYDFPNEFYFQYECNSDSEEHKNLAHLEFQHNFKGFYGSILIEFFRERSSTAHGLNVELFKPYIFEIIWNCEDHLYHDGVATFEDIIEKAGNNLKLITVKYTGYDDFIIDKLPDSILTQEILQYSDIGKVAIQNFNGHILSEMFTLIPDLERLNMESASYGDNILGDDLNINDFIFPEIDVHPLASFNRLKEIEIGNYLNNRYELSNLYFPNLQKFTLKHCSIHSIENLKAPKLKIFEIQWSAIFIISCLELHSLDVLSIHLIARKQSTTGDSHSYEFIMEYIKSKSLKDFNLTGSAIIGIVQNLYFPALESASIISSSKYEGYFGTDNVEPFINCDNLEYLRLSGCTNILKLPREYQSVKTLYLSGTYYNDDKSSEAFTPVRTSFPNLENLKMKNLELDEHDITEQILTQPSKLNKLELKNCPGFKIDQILHHENLKSLLIQNYSFEPFQNITIPSLIEFEIHFTESEFIMENCTFEKLEYLAINLGSKFSDPGTIKFVENLLPKLEILKLEDHKVTNHISTKSYPLLEQLAIDHIDSLEIVPSDSLNTLDLSKNHLKMDLDFNEDDFPNLEYYDEPQG</sequence>
<dbReference type="HOGENOM" id="CLU_410609_0_0_1"/>
<keyword evidence="2" id="KW-1185">Reference proteome</keyword>
<dbReference type="Proteomes" id="UP000009328">
    <property type="component" value="Unassembled WGS sequence"/>
</dbReference>
<comment type="caution">
    <text evidence="1">The sequence shown here is derived from an EMBL/GenBank/DDBJ whole genome shotgun (WGS) entry which is preliminary data.</text>
</comment>
<dbReference type="EMBL" id="CAIF01000013">
    <property type="protein sequence ID" value="CCH41172.1"/>
    <property type="molecule type" value="Genomic_DNA"/>
</dbReference>
<proteinExistence type="predicted"/>
<gene>
    <name evidence="1" type="ORF">BN7_709</name>
</gene>
<evidence type="ECO:0000313" key="1">
    <source>
        <dbReference type="EMBL" id="CCH41172.1"/>
    </source>
</evidence>
<reference evidence="1 2" key="1">
    <citation type="journal article" date="2012" name="Eukaryot. Cell">
        <title>Draft genome sequence of Wickerhamomyces ciferrii NRRL Y-1031 F-60-10.</title>
        <authorList>
            <person name="Schneider J."/>
            <person name="Andrea H."/>
            <person name="Blom J."/>
            <person name="Jaenicke S."/>
            <person name="Ruckert C."/>
            <person name="Schorsch C."/>
            <person name="Szczepanowski R."/>
            <person name="Farwick M."/>
            <person name="Goesmann A."/>
            <person name="Puhler A."/>
            <person name="Schaffer S."/>
            <person name="Tauch A."/>
            <person name="Kohler T."/>
            <person name="Brinkrolf K."/>
        </authorList>
    </citation>
    <scope>NUCLEOTIDE SEQUENCE [LARGE SCALE GENOMIC DNA]</scope>
    <source>
        <strain evidence="2">ATCC 14091 / BCRC 22168 / CBS 111 / JCM 3599 / NBRC 0793 / NRRL Y-1031 F-60-10</strain>
    </source>
</reference>
<dbReference type="Gene3D" id="3.80.10.10">
    <property type="entry name" value="Ribonuclease Inhibitor"/>
    <property type="match status" value="2"/>
</dbReference>
<dbReference type="InterPro" id="IPR032675">
    <property type="entry name" value="LRR_dom_sf"/>
</dbReference>
<protein>
    <submittedName>
        <fullName evidence="1">Internalin-I</fullName>
    </submittedName>
</protein>
<dbReference type="SUPFAM" id="SSF52047">
    <property type="entry name" value="RNI-like"/>
    <property type="match status" value="1"/>
</dbReference>
<dbReference type="InParanoid" id="K0KG46"/>
<name>K0KG46_WICCF</name>
<accession>K0KG46</accession>